<feature type="signal peptide" evidence="1">
    <location>
        <begin position="1"/>
        <end position="18"/>
    </location>
</feature>
<dbReference type="Proteomes" id="UP000245119">
    <property type="component" value="Linkage Group LG5"/>
</dbReference>
<accession>A0A2T7PB90</accession>
<evidence type="ECO:0000256" key="1">
    <source>
        <dbReference type="SAM" id="SignalP"/>
    </source>
</evidence>
<dbReference type="AlphaFoldDB" id="A0A2T7PB90"/>
<evidence type="ECO:0000313" key="2">
    <source>
        <dbReference type="EMBL" id="PVD30678.1"/>
    </source>
</evidence>
<keyword evidence="3" id="KW-1185">Reference proteome</keyword>
<feature type="chain" id="PRO_5015673941" evidence="1">
    <location>
        <begin position="19"/>
        <end position="100"/>
    </location>
</feature>
<gene>
    <name evidence="2" type="ORF">C0Q70_09952</name>
</gene>
<protein>
    <submittedName>
        <fullName evidence="2">Uncharacterized protein</fullName>
    </submittedName>
</protein>
<dbReference type="EMBL" id="PZQS01000005">
    <property type="protein sequence ID" value="PVD30678.1"/>
    <property type="molecule type" value="Genomic_DNA"/>
</dbReference>
<reference evidence="2 3" key="1">
    <citation type="submission" date="2018-04" db="EMBL/GenBank/DDBJ databases">
        <title>The genome of golden apple snail Pomacea canaliculata provides insight into stress tolerance and invasive adaptation.</title>
        <authorList>
            <person name="Liu C."/>
            <person name="Liu B."/>
            <person name="Ren Y."/>
            <person name="Zhang Y."/>
            <person name="Wang H."/>
            <person name="Li S."/>
            <person name="Jiang F."/>
            <person name="Yin L."/>
            <person name="Zhang G."/>
            <person name="Qian W."/>
            <person name="Fan W."/>
        </authorList>
    </citation>
    <scope>NUCLEOTIDE SEQUENCE [LARGE SCALE GENOMIC DNA]</scope>
    <source>
        <strain evidence="2">SZHN2017</strain>
        <tissue evidence="2">Muscle</tissue>
    </source>
</reference>
<evidence type="ECO:0000313" key="3">
    <source>
        <dbReference type="Proteomes" id="UP000245119"/>
    </source>
</evidence>
<organism evidence="2 3">
    <name type="scientific">Pomacea canaliculata</name>
    <name type="common">Golden apple snail</name>
    <dbReference type="NCBI Taxonomy" id="400727"/>
    <lineage>
        <taxon>Eukaryota</taxon>
        <taxon>Metazoa</taxon>
        <taxon>Spiralia</taxon>
        <taxon>Lophotrochozoa</taxon>
        <taxon>Mollusca</taxon>
        <taxon>Gastropoda</taxon>
        <taxon>Caenogastropoda</taxon>
        <taxon>Architaenioglossa</taxon>
        <taxon>Ampullarioidea</taxon>
        <taxon>Ampullariidae</taxon>
        <taxon>Pomacea</taxon>
    </lineage>
</organism>
<keyword evidence="1" id="KW-0732">Signal</keyword>
<proteinExistence type="predicted"/>
<sequence>MSSLWLLLALLLPTVVTPFPQDFLEKQLQMNAREQFPADTLEEYPDRENRHLLASDDGDYNYLLAVLRQLVNSRRRAFKCPHPAGAHVQDAKTGGDVTEC</sequence>
<comment type="caution">
    <text evidence="2">The sequence shown here is derived from an EMBL/GenBank/DDBJ whole genome shotgun (WGS) entry which is preliminary data.</text>
</comment>
<name>A0A2T7PB90_POMCA</name>